<accession>A0ABT1A0Q7</accession>
<dbReference type="SUPFAM" id="SSF51735">
    <property type="entry name" value="NAD(P)-binding Rossmann-fold domains"/>
    <property type="match status" value="1"/>
</dbReference>
<organism evidence="2 3">
    <name type="scientific">Pseudonocardia humida</name>
    <dbReference type="NCBI Taxonomy" id="2800819"/>
    <lineage>
        <taxon>Bacteria</taxon>
        <taxon>Bacillati</taxon>
        <taxon>Actinomycetota</taxon>
        <taxon>Actinomycetes</taxon>
        <taxon>Pseudonocardiales</taxon>
        <taxon>Pseudonocardiaceae</taxon>
        <taxon>Pseudonocardia</taxon>
    </lineage>
</organism>
<dbReference type="InterPro" id="IPR036291">
    <property type="entry name" value="NAD(P)-bd_dom_sf"/>
</dbReference>
<evidence type="ECO:0000259" key="1">
    <source>
        <dbReference type="Pfam" id="PF13460"/>
    </source>
</evidence>
<comment type="caution">
    <text evidence="2">The sequence shown here is derived from an EMBL/GenBank/DDBJ whole genome shotgun (WGS) entry which is preliminary data.</text>
</comment>
<sequence>MTILVTGATANVGRMLVDALLAAGETDVRALTVSPRRAALPSGVDVVVGQVGRPETVRPALEGVDRMYLAPSPSTAREVAALAAAAGVRRIVDLAGGEGGSWHAIEGDVEASGVAWTHLEPGEFMSNALDWADEIRTEGAVRDAHPTSANAPIDMRDIAAVAAATLLRDDHAGRRYPLTGPQSLTRAEMVATIGAALGREVPYVELTHEEAIARKAARGMGEEVARWYVEGMALLVEHPQQADPSVERILGRPATTFAQWARDNVDAFRAP</sequence>
<dbReference type="Gene3D" id="3.90.25.10">
    <property type="entry name" value="UDP-galactose 4-epimerase, domain 1"/>
    <property type="match status" value="1"/>
</dbReference>
<keyword evidence="3" id="KW-1185">Reference proteome</keyword>
<evidence type="ECO:0000313" key="3">
    <source>
        <dbReference type="Proteomes" id="UP001165283"/>
    </source>
</evidence>
<dbReference type="PANTHER" id="PTHR43162">
    <property type="match status" value="1"/>
</dbReference>
<dbReference type="EMBL" id="JAGSOV010000035">
    <property type="protein sequence ID" value="MCO1656523.1"/>
    <property type="molecule type" value="Genomic_DNA"/>
</dbReference>
<gene>
    <name evidence="2" type="ORF">KDL28_15810</name>
</gene>
<evidence type="ECO:0000313" key="2">
    <source>
        <dbReference type="EMBL" id="MCO1656523.1"/>
    </source>
</evidence>
<name>A0ABT1A0Q7_9PSEU</name>
<proteinExistence type="predicted"/>
<dbReference type="Proteomes" id="UP001165283">
    <property type="component" value="Unassembled WGS sequence"/>
</dbReference>
<protein>
    <submittedName>
        <fullName evidence="2">NAD(P)H-binding protein</fullName>
    </submittedName>
</protein>
<dbReference type="PANTHER" id="PTHR43162:SF1">
    <property type="entry name" value="PRESTALK A DIFFERENTIATION PROTEIN A"/>
    <property type="match status" value="1"/>
</dbReference>
<reference evidence="2" key="1">
    <citation type="submission" date="2021-04" db="EMBL/GenBank/DDBJ databases">
        <title>Pseudonocardia sp. nov., isolated from sandy soil of mangrove forest.</title>
        <authorList>
            <person name="Zan Z."/>
            <person name="Huang R."/>
            <person name="Liu W."/>
        </authorList>
    </citation>
    <scope>NUCLEOTIDE SEQUENCE</scope>
    <source>
        <strain evidence="2">S2-4</strain>
    </source>
</reference>
<dbReference type="Gene3D" id="3.40.50.720">
    <property type="entry name" value="NAD(P)-binding Rossmann-like Domain"/>
    <property type="match status" value="1"/>
</dbReference>
<dbReference type="RefSeq" id="WP_252439323.1">
    <property type="nucleotide sequence ID" value="NZ_JAGSOV010000035.1"/>
</dbReference>
<feature type="domain" description="NAD(P)-binding" evidence="1">
    <location>
        <begin position="7"/>
        <end position="92"/>
    </location>
</feature>
<dbReference type="InterPro" id="IPR051604">
    <property type="entry name" value="Ergot_Alk_Oxidoreductase"/>
</dbReference>
<dbReference type="InterPro" id="IPR016040">
    <property type="entry name" value="NAD(P)-bd_dom"/>
</dbReference>
<dbReference type="Pfam" id="PF13460">
    <property type="entry name" value="NAD_binding_10"/>
    <property type="match status" value="1"/>
</dbReference>